<dbReference type="OrthoDB" id="6279655at2759"/>
<keyword evidence="2" id="KW-0812">Transmembrane</keyword>
<reference evidence="3" key="1">
    <citation type="journal article" date="2013" name="Nature">
        <title>The genomes of four tapeworm species reveal adaptations to parasitism.</title>
        <authorList>
            <person name="Tsai I.J."/>
            <person name="Zarowiecki M."/>
            <person name="Holroyd N."/>
            <person name="Garciarrubio A."/>
            <person name="Sanchez-Flores A."/>
            <person name="Brooks K.L."/>
            <person name="Tracey A."/>
            <person name="Bobes R.J."/>
            <person name="Fragoso G."/>
            <person name="Sciutto E."/>
            <person name="Aslett M."/>
            <person name="Beasley H."/>
            <person name="Bennett H.M."/>
            <person name="Cai J."/>
            <person name="Camicia F."/>
            <person name="Clark R."/>
            <person name="Cucher M."/>
            <person name="De Silva N."/>
            <person name="Day T.A."/>
            <person name="Deplazes P."/>
            <person name="Estrada K."/>
            <person name="Fernandez C."/>
            <person name="Holland P.W."/>
            <person name="Hou J."/>
            <person name="Hu S."/>
            <person name="Huckvale T."/>
            <person name="Hung S.S."/>
            <person name="Kamenetzky L."/>
            <person name="Keane J.A."/>
            <person name="Kiss F."/>
            <person name="Koziol U."/>
            <person name="Lambert O."/>
            <person name="Liu K."/>
            <person name="Luo X."/>
            <person name="Luo Y."/>
            <person name="Macchiaroli N."/>
            <person name="Nichol S."/>
            <person name="Paps J."/>
            <person name="Parkinson J."/>
            <person name="Pouchkina-Stantcheva N."/>
            <person name="Riddiford N."/>
            <person name="Rosenzvit M."/>
            <person name="Salinas G."/>
            <person name="Wasmuth J.D."/>
            <person name="Zamanian M."/>
            <person name="Zheng Y."/>
            <person name="Cai X."/>
            <person name="Soberon X."/>
            <person name="Olson P.D."/>
            <person name="Laclette J.P."/>
            <person name="Brehm K."/>
            <person name="Berriman M."/>
            <person name="Garciarrubio A."/>
            <person name="Bobes R.J."/>
            <person name="Fragoso G."/>
            <person name="Sanchez-Flores A."/>
            <person name="Estrada K."/>
            <person name="Cevallos M.A."/>
            <person name="Morett E."/>
            <person name="Gonzalez V."/>
            <person name="Portillo T."/>
            <person name="Ochoa-Leyva A."/>
            <person name="Jose M.V."/>
            <person name="Sciutto E."/>
            <person name="Landa A."/>
            <person name="Jimenez L."/>
            <person name="Valdes V."/>
            <person name="Carrero J.C."/>
            <person name="Larralde C."/>
            <person name="Morales-Montor J."/>
            <person name="Limon-Lason J."/>
            <person name="Soberon X."/>
            <person name="Laclette J.P."/>
        </authorList>
    </citation>
    <scope>NUCLEOTIDE SEQUENCE [LARGE SCALE GENOMIC DNA]</scope>
</reference>
<gene>
    <name evidence="3" type="ORF">EmuJ_001100800</name>
</gene>
<sequence length="150" mass="16758">MGDDNELTEVFMDKWVPIGIACGVILAAVIIVVILSLLACFIWRRKSEPSKPLKSSSDSESTIKDKSNSYVPNLVNATQPYYVQPSEDRKLAPSAEMLHYHYQKDRNSAQPYPSAPPMPPFPAEGEYVYEIPGLAIPRDGKEVTNPLYDK</sequence>
<proteinExistence type="predicted"/>
<evidence type="ECO:0000256" key="2">
    <source>
        <dbReference type="SAM" id="Phobius"/>
    </source>
</evidence>
<dbReference type="EMBL" id="LN902844">
    <property type="protein sequence ID" value="CDS43265.1"/>
    <property type="molecule type" value="Genomic_DNA"/>
</dbReference>
<keyword evidence="2" id="KW-0472">Membrane</keyword>
<keyword evidence="2" id="KW-1133">Transmembrane helix</keyword>
<organism evidence="3 4">
    <name type="scientific">Echinococcus multilocularis</name>
    <name type="common">Fox tapeworm</name>
    <dbReference type="NCBI Taxonomy" id="6211"/>
    <lineage>
        <taxon>Eukaryota</taxon>
        <taxon>Metazoa</taxon>
        <taxon>Spiralia</taxon>
        <taxon>Lophotrochozoa</taxon>
        <taxon>Platyhelminthes</taxon>
        <taxon>Cestoda</taxon>
        <taxon>Eucestoda</taxon>
        <taxon>Cyclophyllidea</taxon>
        <taxon>Taeniidae</taxon>
        <taxon>Echinococcus</taxon>
    </lineage>
</organism>
<evidence type="ECO:0000313" key="3">
    <source>
        <dbReference type="EMBL" id="CDS43265.1"/>
    </source>
</evidence>
<dbReference type="AlphaFoldDB" id="A0A068YFA4"/>
<evidence type="ECO:0000256" key="1">
    <source>
        <dbReference type="SAM" id="MobiDB-lite"/>
    </source>
</evidence>
<feature type="region of interest" description="Disordered" evidence="1">
    <location>
        <begin position="47"/>
        <end position="69"/>
    </location>
</feature>
<accession>A0A068YFA4</accession>
<dbReference type="OMA" id="DKWVTIG"/>
<keyword evidence="4" id="KW-1185">Reference proteome</keyword>
<name>A0A068YFA4_ECHMU</name>
<dbReference type="Proteomes" id="UP000017246">
    <property type="component" value="Unassembled WGS sequence"/>
</dbReference>
<feature type="transmembrane region" description="Helical" evidence="2">
    <location>
        <begin position="15"/>
        <end position="43"/>
    </location>
</feature>
<evidence type="ECO:0000313" key="4">
    <source>
        <dbReference type="Proteomes" id="UP000017246"/>
    </source>
</evidence>
<reference evidence="3" key="2">
    <citation type="submission" date="2015-11" db="EMBL/GenBank/DDBJ databases">
        <authorList>
            <person name="Zhang Y."/>
            <person name="Guo Z."/>
        </authorList>
    </citation>
    <scope>NUCLEOTIDE SEQUENCE</scope>
</reference>
<protein>
    <submittedName>
        <fullName evidence="3">Expressed conserved protein</fullName>
    </submittedName>
</protein>